<dbReference type="GO" id="GO:0003723">
    <property type="term" value="F:RNA binding"/>
    <property type="evidence" value="ECO:0007669"/>
    <property type="project" value="TreeGrafter"/>
</dbReference>
<dbReference type="FunFam" id="3.90.105.20:FF:000003">
    <property type="entry name" value="Ribosome assembly factor mrt4"/>
    <property type="match status" value="1"/>
</dbReference>
<name>A0A383V6R7_TETOB</name>
<evidence type="ECO:0000256" key="2">
    <source>
        <dbReference type="ARBA" id="ARBA00004046"/>
    </source>
</evidence>
<dbReference type="InterPro" id="IPR043141">
    <property type="entry name" value="Ribosomal_uL10-like_sf"/>
</dbReference>
<reference evidence="10 11" key="1">
    <citation type="submission" date="2016-10" db="EMBL/GenBank/DDBJ databases">
        <authorList>
            <person name="Cai Z."/>
        </authorList>
    </citation>
    <scope>NUCLEOTIDE SEQUENCE [LARGE SCALE GENOMIC DNA]</scope>
</reference>
<organism evidence="10 11">
    <name type="scientific">Tetradesmus obliquus</name>
    <name type="common">Green alga</name>
    <name type="synonym">Acutodesmus obliquus</name>
    <dbReference type="NCBI Taxonomy" id="3088"/>
    <lineage>
        <taxon>Eukaryota</taxon>
        <taxon>Viridiplantae</taxon>
        <taxon>Chlorophyta</taxon>
        <taxon>core chlorophytes</taxon>
        <taxon>Chlorophyceae</taxon>
        <taxon>CS clade</taxon>
        <taxon>Sphaeropleales</taxon>
        <taxon>Scenedesmaceae</taxon>
        <taxon>Tetradesmus</taxon>
    </lineage>
</organism>
<evidence type="ECO:0000256" key="4">
    <source>
        <dbReference type="ARBA" id="ARBA00011117"/>
    </source>
</evidence>
<evidence type="ECO:0000313" key="10">
    <source>
        <dbReference type="EMBL" id="SZX60284.1"/>
    </source>
</evidence>
<dbReference type="Pfam" id="PF17777">
    <property type="entry name" value="RL10P_insert"/>
    <property type="match status" value="1"/>
</dbReference>
<keyword evidence="6 7" id="KW-0539">Nucleus</keyword>
<comment type="function">
    <text evidence="1">Ribosomal protein P0 is the functional equivalent of E.coli protein L10.</text>
</comment>
<dbReference type="InterPro" id="IPR033867">
    <property type="entry name" value="Mrt4"/>
</dbReference>
<evidence type="ECO:0000256" key="7">
    <source>
        <dbReference type="RuleBase" id="RU364039"/>
    </source>
</evidence>
<gene>
    <name evidence="10" type="ORF">BQ4739_LOCUS845</name>
</gene>
<feature type="compositionally biased region" description="Acidic residues" evidence="8">
    <location>
        <begin position="223"/>
        <end position="245"/>
    </location>
</feature>
<dbReference type="PANTHER" id="PTHR45841:SF1">
    <property type="entry name" value="MRNA TURNOVER PROTEIN 4 HOMOLOG"/>
    <property type="match status" value="1"/>
</dbReference>
<dbReference type="Gene3D" id="3.90.105.20">
    <property type="match status" value="1"/>
</dbReference>
<feature type="domain" description="Large ribosomal subunit protein uL10-like insertion" evidence="9">
    <location>
        <begin position="126"/>
        <end position="200"/>
    </location>
</feature>
<evidence type="ECO:0000256" key="3">
    <source>
        <dbReference type="ARBA" id="ARBA00008889"/>
    </source>
</evidence>
<comment type="subunit">
    <text evidence="4 7">Associates with the pre-60S ribosomal particle.</text>
</comment>
<dbReference type="PANTHER" id="PTHR45841">
    <property type="entry name" value="MRNA TURNOVER PROTEIN 4 MRTO4"/>
    <property type="match status" value="1"/>
</dbReference>
<evidence type="ECO:0000313" key="11">
    <source>
        <dbReference type="Proteomes" id="UP000256970"/>
    </source>
</evidence>
<dbReference type="STRING" id="3088.A0A383V6R7"/>
<dbReference type="InterPro" id="IPR051742">
    <property type="entry name" value="Ribosome_Assembly_uL10"/>
</dbReference>
<dbReference type="GO" id="GO:0000027">
    <property type="term" value="P:ribosomal large subunit assembly"/>
    <property type="evidence" value="ECO:0007669"/>
    <property type="project" value="InterPro"/>
</dbReference>
<dbReference type="Pfam" id="PF00466">
    <property type="entry name" value="Ribosomal_L10"/>
    <property type="match status" value="1"/>
</dbReference>
<dbReference type="SUPFAM" id="SSF160369">
    <property type="entry name" value="Ribosomal protein L10-like"/>
    <property type="match status" value="1"/>
</dbReference>
<dbReference type="GO" id="GO:0005730">
    <property type="term" value="C:nucleolus"/>
    <property type="evidence" value="ECO:0007669"/>
    <property type="project" value="UniProtKB-SubCell"/>
</dbReference>
<keyword evidence="11" id="KW-1185">Reference proteome</keyword>
<feature type="region of interest" description="Disordered" evidence="8">
    <location>
        <begin position="223"/>
        <end position="262"/>
    </location>
</feature>
<proteinExistence type="inferred from homology"/>
<accession>A0A383V6R7</accession>
<dbReference type="InterPro" id="IPR001790">
    <property type="entry name" value="Ribosomal_uL10"/>
</dbReference>
<dbReference type="InterPro" id="IPR040637">
    <property type="entry name" value="Ribosomal_uL10-like_insert"/>
</dbReference>
<dbReference type="GO" id="GO:0030687">
    <property type="term" value="C:preribosome, large subunit precursor"/>
    <property type="evidence" value="ECO:0007669"/>
    <property type="project" value="TreeGrafter"/>
</dbReference>
<keyword evidence="5 7" id="KW-0963">Cytoplasm</keyword>
<sequence length="262" mass="28538">MPKSKRNKVVSLTKAKKKDRTWKEGLITQVRNAAEEFPSVCLFRYHNMRNELFKDLREQLKDSSRFVMGSNKVLQVALGKTPADELRTGLSQISAKLAGHVGLLFTRMAKDEVVAALEEVHEEDFARAGSAAGQEFKLAAGPLSNATGPLPHTLEPTLRKHGLPTKLNKGVVELLADHVVCRAGQTLDPNQAALLRVFGVKMATFRLTPLAWWSSDGDVFEELNEYDGNPDEDGEPDSGLMEDDAAAAAAAAAGEQQQGDDS</sequence>
<protein>
    <recommendedName>
        <fullName evidence="7">Ribosome assembly factor mrt4</fullName>
    </recommendedName>
</protein>
<evidence type="ECO:0000256" key="6">
    <source>
        <dbReference type="ARBA" id="ARBA00023242"/>
    </source>
</evidence>
<dbReference type="InterPro" id="IPR043164">
    <property type="entry name" value="Ribosomal_uL10-like_insert_sf"/>
</dbReference>
<dbReference type="GO" id="GO:0000956">
    <property type="term" value="P:nuclear-transcribed mRNA catabolic process"/>
    <property type="evidence" value="ECO:0007669"/>
    <property type="project" value="TreeGrafter"/>
</dbReference>
<comment type="subcellular location">
    <subcellularLocation>
        <location evidence="7">Cytoplasm</location>
    </subcellularLocation>
    <subcellularLocation>
        <location evidence="7">Nucleus</location>
        <location evidence="7">Nucleolus</location>
    </subcellularLocation>
</comment>
<evidence type="ECO:0000259" key="9">
    <source>
        <dbReference type="Pfam" id="PF17777"/>
    </source>
</evidence>
<dbReference type="AlphaFoldDB" id="A0A383V6R7"/>
<dbReference type="FunFam" id="3.30.70.1730:FF:000005">
    <property type="entry name" value="Ribosome assembly factor mrt4"/>
    <property type="match status" value="1"/>
</dbReference>
<evidence type="ECO:0000256" key="8">
    <source>
        <dbReference type="SAM" id="MobiDB-lite"/>
    </source>
</evidence>
<dbReference type="CDD" id="cd05796">
    <property type="entry name" value="Ribosomal_P0_like"/>
    <property type="match status" value="1"/>
</dbReference>
<evidence type="ECO:0000256" key="1">
    <source>
        <dbReference type="ARBA" id="ARBA00002200"/>
    </source>
</evidence>
<comment type="function">
    <text evidence="2 7">Component of the ribosome assembly machinery. Nuclear paralog of the ribosomal protein P0, it binds pre-60S subunits at an early stage of assembly in the nucleolus, and is replaced by P0 in cytoplasmic pre-60S subunits and mature 80S ribosomes.</text>
</comment>
<dbReference type="Gene3D" id="3.30.70.1730">
    <property type="match status" value="1"/>
</dbReference>
<dbReference type="EMBL" id="FNXT01000051">
    <property type="protein sequence ID" value="SZX60284.1"/>
    <property type="molecule type" value="Genomic_DNA"/>
</dbReference>
<comment type="similarity">
    <text evidence="3 7">Belongs to the universal ribosomal protein uL10 family.</text>
</comment>
<evidence type="ECO:0000256" key="5">
    <source>
        <dbReference type="ARBA" id="ARBA00022490"/>
    </source>
</evidence>
<dbReference type="GO" id="GO:0005737">
    <property type="term" value="C:cytoplasm"/>
    <property type="evidence" value="ECO:0007669"/>
    <property type="project" value="UniProtKB-SubCell"/>
</dbReference>
<keyword evidence="7" id="KW-0690">Ribosome biogenesis</keyword>
<dbReference type="GO" id="GO:0006364">
    <property type="term" value="P:rRNA processing"/>
    <property type="evidence" value="ECO:0007669"/>
    <property type="project" value="TreeGrafter"/>
</dbReference>
<dbReference type="Proteomes" id="UP000256970">
    <property type="component" value="Unassembled WGS sequence"/>
</dbReference>